<dbReference type="EMBL" id="JAATIT010000004">
    <property type="protein sequence ID" value="NJB90837.1"/>
    <property type="molecule type" value="Genomic_DNA"/>
</dbReference>
<name>A0A7X5XT39_9SPHN</name>
<evidence type="ECO:0000259" key="1">
    <source>
        <dbReference type="Pfam" id="PF14452"/>
    </source>
</evidence>
<accession>A0A7X5XT39</accession>
<protein>
    <recommendedName>
        <fullName evidence="1">Multi-ubiquitin domain-containing protein</fullName>
    </recommendedName>
</protein>
<gene>
    <name evidence="2" type="ORF">GGR90_003039</name>
</gene>
<evidence type="ECO:0000313" key="3">
    <source>
        <dbReference type="Proteomes" id="UP000535078"/>
    </source>
</evidence>
<dbReference type="Proteomes" id="UP000535078">
    <property type="component" value="Unassembled WGS sequence"/>
</dbReference>
<sequence>MSRRFAITIDGVEHQLNDPLVKGRDLLEIAGRIPVDEYLLFYRQSDGLLEDINLAEEIDLRGSGKEVFSSVKADRLFFLVVDGRRFPWGKDEISGAELRDLARVPAGKDIFYDPKGGKDDLVEDGETVSLKGKEVEHFYTADRSDEPRYVNVELNGDKVRILAGDYTTETLKDALGVSADLDLDIVDKQGSFRTLQPGEAIRVIARMKFISHVRQGGSS</sequence>
<dbReference type="Pfam" id="PF14452">
    <property type="entry name" value="Multi_ubiq"/>
    <property type="match status" value="2"/>
</dbReference>
<comment type="caution">
    <text evidence="2">The sequence shown here is derived from an EMBL/GenBank/DDBJ whole genome shotgun (WGS) entry which is preliminary data.</text>
</comment>
<dbReference type="RefSeq" id="WP_167922226.1">
    <property type="nucleotide sequence ID" value="NZ_JAATIT010000004.1"/>
</dbReference>
<dbReference type="InterPro" id="IPR027802">
    <property type="entry name" value="Multi-ubiquitin_dom"/>
</dbReference>
<keyword evidence="3" id="KW-1185">Reference proteome</keyword>
<feature type="domain" description="Multi-ubiquitin" evidence="1">
    <location>
        <begin position="79"/>
        <end position="141"/>
    </location>
</feature>
<evidence type="ECO:0000313" key="2">
    <source>
        <dbReference type="EMBL" id="NJB90837.1"/>
    </source>
</evidence>
<organism evidence="2 3">
    <name type="scientific">Sphingopyxis italica</name>
    <dbReference type="NCBI Taxonomy" id="1129133"/>
    <lineage>
        <taxon>Bacteria</taxon>
        <taxon>Pseudomonadati</taxon>
        <taxon>Pseudomonadota</taxon>
        <taxon>Alphaproteobacteria</taxon>
        <taxon>Sphingomonadales</taxon>
        <taxon>Sphingomonadaceae</taxon>
        <taxon>Sphingopyxis</taxon>
    </lineage>
</organism>
<proteinExistence type="predicted"/>
<dbReference type="AlphaFoldDB" id="A0A7X5XT39"/>
<reference evidence="2 3" key="1">
    <citation type="submission" date="2020-03" db="EMBL/GenBank/DDBJ databases">
        <title>Genomic Encyclopedia of Type Strains, Phase IV (KMG-IV): sequencing the most valuable type-strain genomes for metagenomic binning, comparative biology and taxonomic classification.</title>
        <authorList>
            <person name="Goeker M."/>
        </authorList>
    </citation>
    <scope>NUCLEOTIDE SEQUENCE [LARGE SCALE GENOMIC DNA]</scope>
    <source>
        <strain evidence="2 3">DSM 25229</strain>
    </source>
</reference>
<feature type="domain" description="Multi-ubiquitin" evidence="1">
    <location>
        <begin position="5"/>
        <end position="68"/>
    </location>
</feature>